<dbReference type="InterPro" id="IPR012433">
    <property type="entry name" value="Imm11"/>
</dbReference>
<dbReference type="RefSeq" id="WP_266002297.1">
    <property type="nucleotide sequence ID" value="NZ_CP130317.1"/>
</dbReference>
<dbReference type="Pfam" id="PF07791">
    <property type="entry name" value="Imm11"/>
    <property type="match status" value="1"/>
</dbReference>
<evidence type="ECO:0000313" key="3">
    <source>
        <dbReference type="Proteomes" id="UP001209730"/>
    </source>
</evidence>
<sequence>MKAYIIQPKYDEYKSYLVKNEELSREHYSSTRCKGQALDWPEPLEIIADEEDSGIPEADIGLLSVGSLVFTEGVYIELRNEALKYGQLLPLKYGKRTLWLWNVTNVCNALNIEKSELNSFGGVTKPVLNASTVNENMVFKLREDNYTGIYCNDTFRNLVEHNKFSGIEFEELDVDHG</sequence>
<gene>
    <name evidence="2" type="ORF">OQJ68_04315</name>
</gene>
<proteinExistence type="predicted"/>
<dbReference type="EMBL" id="JAPHQB010000005">
    <property type="protein sequence ID" value="MCX2801006.1"/>
    <property type="molecule type" value="Genomic_DNA"/>
</dbReference>
<evidence type="ECO:0000313" key="2">
    <source>
        <dbReference type="EMBL" id="MCX2801006.1"/>
    </source>
</evidence>
<dbReference type="AlphaFoldDB" id="A0AB35HW05"/>
<organism evidence="2 3">
    <name type="scientific">Microbulbifer thermotolerans</name>
    <dbReference type="NCBI Taxonomy" id="252514"/>
    <lineage>
        <taxon>Bacteria</taxon>
        <taxon>Pseudomonadati</taxon>
        <taxon>Pseudomonadota</taxon>
        <taxon>Gammaproteobacteria</taxon>
        <taxon>Cellvibrionales</taxon>
        <taxon>Microbulbiferaceae</taxon>
        <taxon>Microbulbifer</taxon>
    </lineage>
</organism>
<protein>
    <recommendedName>
        <fullName evidence="1">Immunity MXAN-0049 protein domain-containing protein</fullName>
    </recommendedName>
</protein>
<name>A0AB35HW05_MICTH</name>
<feature type="domain" description="Immunity MXAN-0049 protein" evidence="1">
    <location>
        <begin position="97"/>
        <end position="171"/>
    </location>
</feature>
<accession>A0AB35HW05</accession>
<evidence type="ECO:0000259" key="1">
    <source>
        <dbReference type="Pfam" id="PF07791"/>
    </source>
</evidence>
<comment type="caution">
    <text evidence="2">The sequence shown here is derived from an EMBL/GenBank/DDBJ whole genome shotgun (WGS) entry which is preliminary data.</text>
</comment>
<dbReference type="Proteomes" id="UP001209730">
    <property type="component" value="Unassembled WGS sequence"/>
</dbReference>
<reference evidence="2" key="1">
    <citation type="submission" date="2022-11" db="EMBL/GenBank/DDBJ databases">
        <title>Chitin-degrading and fungicidal potential of chitinolytic bacterial strains from marine environment of the Pacific Ocean regions.</title>
        <authorList>
            <person name="Pentekhina I."/>
            <person name="Nedashkovskaya O."/>
            <person name="Seitkalieva A."/>
            <person name="Podvolotskaya A."/>
            <person name="Tekutyeva L."/>
            <person name="Balabanova L."/>
        </authorList>
    </citation>
    <scope>NUCLEOTIDE SEQUENCE</scope>
    <source>
        <strain evidence="2">KMM 6838</strain>
    </source>
</reference>